<gene>
    <name evidence="2" type="ORF">CC1G_03778</name>
</gene>
<dbReference type="GO" id="GO:0046512">
    <property type="term" value="P:sphingosine biosynthetic process"/>
    <property type="evidence" value="ECO:0007669"/>
    <property type="project" value="TreeGrafter"/>
</dbReference>
<dbReference type="GeneID" id="6010210"/>
<dbReference type="InterPro" id="IPR050187">
    <property type="entry name" value="Lipid_Phosphate_FormReg"/>
</dbReference>
<dbReference type="Proteomes" id="UP000001861">
    <property type="component" value="Unassembled WGS sequence"/>
</dbReference>
<dbReference type="Pfam" id="PF00781">
    <property type="entry name" value="DAGK_cat"/>
    <property type="match status" value="1"/>
</dbReference>
<reference evidence="2 3" key="1">
    <citation type="journal article" date="2010" name="Proc. Natl. Acad. Sci. U.S.A.">
        <title>Insights into evolution of multicellular fungi from the assembled chromosomes of the mushroom Coprinopsis cinerea (Coprinus cinereus).</title>
        <authorList>
            <person name="Stajich J.E."/>
            <person name="Wilke S.K."/>
            <person name="Ahren D."/>
            <person name="Au C.H."/>
            <person name="Birren B.W."/>
            <person name="Borodovsky M."/>
            <person name="Burns C."/>
            <person name="Canback B."/>
            <person name="Casselton L.A."/>
            <person name="Cheng C.K."/>
            <person name="Deng J."/>
            <person name="Dietrich F.S."/>
            <person name="Fargo D.C."/>
            <person name="Farman M.L."/>
            <person name="Gathman A.C."/>
            <person name="Goldberg J."/>
            <person name="Guigo R."/>
            <person name="Hoegger P.J."/>
            <person name="Hooker J.B."/>
            <person name="Huggins A."/>
            <person name="James T.Y."/>
            <person name="Kamada T."/>
            <person name="Kilaru S."/>
            <person name="Kodira C."/>
            <person name="Kues U."/>
            <person name="Kupfer D."/>
            <person name="Kwan H.S."/>
            <person name="Lomsadze A."/>
            <person name="Li W."/>
            <person name="Lilly W.W."/>
            <person name="Ma L.J."/>
            <person name="Mackey A.J."/>
            <person name="Manning G."/>
            <person name="Martin F."/>
            <person name="Muraguchi H."/>
            <person name="Natvig D.O."/>
            <person name="Palmerini H."/>
            <person name="Ramesh M.A."/>
            <person name="Rehmeyer C.J."/>
            <person name="Roe B.A."/>
            <person name="Shenoy N."/>
            <person name="Stanke M."/>
            <person name="Ter-Hovhannisyan V."/>
            <person name="Tunlid A."/>
            <person name="Velagapudi R."/>
            <person name="Vision T.J."/>
            <person name="Zeng Q."/>
            <person name="Zolan M.E."/>
            <person name="Pukkila P.J."/>
        </authorList>
    </citation>
    <scope>NUCLEOTIDE SEQUENCE [LARGE SCALE GENOMIC DNA]</scope>
    <source>
        <strain evidence="3">Okayama-7 / 130 / ATCC MYA-4618 / FGSC 9003</strain>
    </source>
</reference>
<dbReference type="KEGG" id="cci:CC1G_03778"/>
<dbReference type="GO" id="GO:0016020">
    <property type="term" value="C:membrane"/>
    <property type="evidence" value="ECO:0007669"/>
    <property type="project" value="TreeGrafter"/>
</dbReference>
<name>A8NGP1_COPC7</name>
<dbReference type="SUPFAM" id="SSF111331">
    <property type="entry name" value="NAD kinase/diacylglycerol kinase-like"/>
    <property type="match status" value="1"/>
</dbReference>
<organism evidence="2 3">
    <name type="scientific">Coprinopsis cinerea (strain Okayama-7 / 130 / ATCC MYA-4618 / FGSC 9003)</name>
    <name type="common">Inky cap fungus</name>
    <name type="synonym">Hormographiella aspergillata</name>
    <dbReference type="NCBI Taxonomy" id="240176"/>
    <lineage>
        <taxon>Eukaryota</taxon>
        <taxon>Fungi</taxon>
        <taxon>Dikarya</taxon>
        <taxon>Basidiomycota</taxon>
        <taxon>Agaricomycotina</taxon>
        <taxon>Agaricomycetes</taxon>
        <taxon>Agaricomycetidae</taxon>
        <taxon>Agaricales</taxon>
        <taxon>Agaricineae</taxon>
        <taxon>Psathyrellaceae</taxon>
        <taxon>Coprinopsis</taxon>
    </lineage>
</organism>
<dbReference type="STRING" id="240176.A8NGP1"/>
<dbReference type="InterPro" id="IPR017438">
    <property type="entry name" value="ATP-NAD_kinase_N"/>
</dbReference>
<protein>
    <recommendedName>
        <fullName evidence="1">DAGKc domain-containing protein</fullName>
    </recommendedName>
</protein>
<comment type="caution">
    <text evidence="2">The sequence shown here is derived from an EMBL/GenBank/DDBJ whole genome shotgun (WGS) entry which is preliminary data.</text>
</comment>
<dbReference type="OrthoDB" id="336240at2759"/>
<feature type="domain" description="DAGKc" evidence="1">
    <location>
        <begin position="1"/>
        <end position="169"/>
    </location>
</feature>
<dbReference type="InterPro" id="IPR001206">
    <property type="entry name" value="Diacylglycerol_kinase_cat_dom"/>
</dbReference>
<dbReference type="RefSeq" id="XP_001833561.1">
    <property type="nucleotide sequence ID" value="XM_001833509.1"/>
</dbReference>
<dbReference type="InterPro" id="IPR016064">
    <property type="entry name" value="NAD/diacylglycerol_kinase_sf"/>
</dbReference>
<dbReference type="PANTHER" id="PTHR12358:SF105">
    <property type="entry name" value="DAGKC DOMAIN-CONTAINING PROTEIN"/>
    <property type="match status" value="1"/>
</dbReference>
<dbReference type="GO" id="GO:0001727">
    <property type="term" value="F:lipid kinase activity"/>
    <property type="evidence" value="ECO:0007669"/>
    <property type="project" value="TreeGrafter"/>
</dbReference>
<evidence type="ECO:0000259" key="1">
    <source>
        <dbReference type="PROSITE" id="PS50146"/>
    </source>
</evidence>
<dbReference type="InParanoid" id="A8NGP1"/>
<dbReference type="GO" id="GO:0005737">
    <property type="term" value="C:cytoplasm"/>
    <property type="evidence" value="ECO:0007669"/>
    <property type="project" value="TreeGrafter"/>
</dbReference>
<evidence type="ECO:0000313" key="2">
    <source>
        <dbReference type="EMBL" id="EAU88106.1"/>
    </source>
</evidence>
<dbReference type="VEuPathDB" id="FungiDB:CC1G_03778"/>
<dbReference type="PANTHER" id="PTHR12358">
    <property type="entry name" value="SPHINGOSINE KINASE"/>
    <property type="match status" value="1"/>
</dbReference>
<accession>A8NGP1</accession>
<dbReference type="Gene3D" id="3.40.50.10330">
    <property type="entry name" value="Probable inorganic polyphosphate/atp-NAD kinase, domain 1"/>
    <property type="match status" value="1"/>
</dbReference>
<evidence type="ECO:0000313" key="3">
    <source>
        <dbReference type="Proteomes" id="UP000001861"/>
    </source>
</evidence>
<keyword evidence="3" id="KW-1185">Reference proteome</keyword>
<proteinExistence type="predicted"/>
<dbReference type="AlphaFoldDB" id="A8NGP1"/>
<dbReference type="eggNOG" id="KOG1116">
    <property type="taxonomic scope" value="Eukaryota"/>
</dbReference>
<dbReference type="EMBL" id="AACS02000002">
    <property type="protein sequence ID" value="EAU88106.1"/>
    <property type="molecule type" value="Genomic_DNA"/>
</dbReference>
<sequence>MPLYVIYNPVCGNKSAPALFRDHVLPYLKRRGKAIECVVETEREGHAGEVVAGLLKKWDIDCDSTGESRKELDGPGGEGREEEKTLDVILGSGDGTLHEIVNALFGSPDGGLAQESGAKVKIVLVPCGTANALYSSLYPPGPKDEENAGGNVTESVGYKMKAVKEYAEGNGGEVPLSFAVTTLLGSGGNSDGRKRLVSSVVTSTSLHAAILRDSERLREEYPGIERFKIAAQENSDKWYNARVELLPLQDGSPPTVYDPASSEFRALQPQPQSDVWYMDGPFAYFLSTVNVDRLELEFNITALARRIRPPPGSCDIVIVRPLRDPSLANEGEEARKAFVPKLWTVLGGAYQGGKHVSLRYGANGEVGEEGGEVVAEYVRCGGWRWIPDKDDAGAHYICSDGSVVELKKGGIAECRVSTQGQNLVVCASA</sequence>
<dbReference type="OMA" id="GWEWIPD"/>
<dbReference type="PROSITE" id="PS50146">
    <property type="entry name" value="DAGK"/>
    <property type="match status" value="1"/>
</dbReference>